<gene>
    <name evidence="1" type="ORF">EI290_20640</name>
</gene>
<proteinExistence type="predicted"/>
<keyword evidence="2" id="KW-1185">Reference proteome</keyword>
<dbReference type="RefSeq" id="WP_125433547.1">
    <property type="nucleotide sequence ID" value="NZ_RWIS01000018.1"/>
</dbReference>
<dbReference type="Proteomes" id="UP000280066">
    <property type="component" value="Unassembled WGS sequence"/>
</dbReference>
<dbReference type="EMBL" id="RWIS01000018">
    <property type="protein sequence ID" value="RSK24191.1"/>
    <property type="molecule type" value="Genomic_DNA"/>
</dbReference>
<organism evidence="1 2">
    <name type="scientific">Hymenobacter metallilatus</name>
    <dbReference type="NCBI Taxonomy" id="2493666"/>
    <lineage>
        <taxon>Bacteria</taxon>
        <taxon>Pseudomonadati</taxon>
        <taxon>Bacteroidota</taxon>
        <taxon>Cytophagia</taxon>
        <taxon>Cytophagales</taxon>
        <taxon>Hymenobacteraceae</taxon>
        <taxon>Hymenobacter</taxon>
    </lineage>
</organism>
<comment type="caution">
    <text evidence="1">The sequence shown here is derived from an EMBL/GenBank/DDBJ whole genome shotgun (WGS) entry which is preliminary data.</text>
</comment>
<reference evidence="1 2" key="1">
    <citation type="submission" date="2018-12" db="EMBL/GenBank/DDBJ databases">
        <authorList>
            <person name="Feng G."/>
            <person name="Zhu H."/>
        </authorList>
    </citation>
    <scope>NUCLEOTIDE SEQUENCE [LARGE SCALE GENOMIC DNA]</scope>
    <source>
        <strain evidence="1 2">9PBR-2</strain>
    </source>
</reference>
<evidence type="ECO:0000313" key="2">
    <source>
        <dbReference type="Proteomes" id="UP000280066"/>
    </source>
</evidence>
<accession>A0A3R9N3N9</accession>
<dbReference type="AlphaFoldDB" id="A0A3R9N3N9"/>
<dbReference type="OrthoDB" id="894421at2"/>
<name>A0A3R9N3N9_9BACT</name>
<evidence type="ECO:0000313" key="1">
    <source>
        <dbReference type="EMBL" id="RSK24191.1"/>
    </source>
</evidence>
<protein>
    <submittedName>
        <fullName evidence="1">Uncharacterized protein</fullName>
    </submittedName>
</protein>
<sequence length="673" mass="71636">MATIPKKLQHIFFNAPDLPLASAPFRSNLVKIYRINDAGSGWQAYAPGSPFNAVSVLKAGNFYLVESSSVGYDIPGAVLSLIALPPLEVQASFPSIIHGSIILGDSMTTGLNVDTTGISWIQRLCSTLGLTVNNAYNSQNFVVAPGTTFYSTLQVNNLASSGSGVRKQAALAMTNYPANVFAPLECQMGYNNLRISQEDDPTRRYAMINAAHRAVLAIHFSKNIVFAEHISGTPLATYSHGYVGFPSEAVMSDWGSRALWYRRNDMSRAAANCFWKQSVTAGETLTFSINGDRIAIGTWGCDGSVVNMSRIEVRVDGQLKTTYDPTGRAVISSIPVSNDQYTQAGIINDAIVLHGLGTGSHSVELRFLDEGKIGAWDYAVTLKSPIEAAAIAAFIHDIPLASNAPGIGYNYPGYPTYGPYLTAGTESRKTALQAAFPGYPLAFVAVNDAFKAETVAADTQSDGIHPSNSGASKIAAKANGYMVPNTYQSYAQAAMSYTPTGARIASVSPGVYAPIVNNGVPGTYGNPGLFNQKLPAGTDGWFGFKNPAGDAFDAVLGVKTTNVEGGFGTFLLGVWNASISEETPNKTIAKRDNGTNTVVLGALVTLNSFLRVRRYESTTTGKFVLEQSADNGATWQKVYDFVTTYTGDLFLAVDIDGGGKLYLPQGAGFVPVI</sequence>